<name>A0A9D5Q6U7_9BACT</name>
<dbReference type="EMBL" id="WJJP01000532">
    <property type="protein sequence ID" value="MBD3326175.1"/>
    <property type="molecule type" value="Genomic_DNA"/>
</dbReference>
<proteinExistence type="predicted"/>
<sequence length="383" mass="44658">MNRLRVLFLRADSNAEGSARIVNGLLAYHAVEFEQYPALPAHYRYKVKTETEWQDLHRHLIPTRQDFLKKLQQAHFDLILLADKGGSLFEYERRSTLGKIWGILKLWANVPNYGIAETIRRYAYLSAIDITPQALCRLAPVVVVDLNDIPYLKPGMVEVLQECKLYFKREVPYNRFGIYHSFRSAKYRTQETLALLKKIRHIPLGILDSTFDELSQMRTPSQDIDVFWVGQMSSTIRVKVSQYLRELASQNRWKIVIPQERLSFEEYCRMVARSKITVSVEGDGWDCFRHYEAVALGSLPLINTPTVDAAWWHKMPKDIYFDNDFSNFTDRIQQLLDDEALRKACLQKMETVIKHHMVWSKIIQYIVNTSVHQSSQINEGIAL</sequence>
<comment type="caution">
    <text evidence="2">The sequence shown here is derived from an EMBL/GenBank/DDBJ whole genome shotgun (WGS) entry which is preliminary data.</text>
</comment>
<dbReference type="AlphaFoldDB" id="A0A9D5Q6U7"/>
<dbReference type="Pfam" id="PF24785">
    <property type="entry name" value="RXYLT1_C"/>
    <property type="match status" value="1"/>
</dbReference>
<dbReference type="Proteomes" id="UP000649604">
    <property type="component" value="Unassembled WGS sequence"/>
</dbReference>
<evidence type="ECO:0000313" key="3">
    <source>
        <dbReference type="Proteomes" id="UP000649604"/>
    </source>
</evidence>
<protein>
    <recommendedName>
        <fullName evidence="1">RXYLT1 C-terminal domain-containing protein</fullName>
    </recommendedName>
</protein>
<dbReference type="InterPro" id="IPR057538">
    <property type="entry name" value="RXYLT1_C"/>
</dbReference>
<gene>
    <name evidence="2" type="ORF">GF339_16430</name>
</gene>
<evidence type="ECO:0000259" key="1">
    <source>
        <dbReference type="Pfam" id="PF24785"/>
    </source>
</evidence>
<accession>A0A9D5Q6U7</accession>
<evidence type="ECO:0000313" key="2">
    <source>
        <dbReference type="EMBL" id="MBD3326175.1"/>
    </source>
</evidence>
<reference evidence="2" key="1">
    <citation type="submission" date="2019-11" db="EMBL/GenBank/DDBJ databases">
        <title>Microbial mats filling the niche in hypersaline microbial mats.</title>
        <authorList>
            <person name="Wong H.L."/>
            <person name="Macleod F.I."/>
            <person name="White R.A. III"/>
            <person name="Burns B.P."/>
        </authorList>
    </citation>
    <scope>NUCLEOTIDE SEQUENCE</scope>
    <source>
        <strain evidence="2">Rbin_158</strain>
    </source>
</reference>
<organism evidence="2 3">
    <name type="scientific">candidate division KSB3 bacterium</name>
    <dbReference type="NCBI Taxonomy" id="2044937"/>
    <lineage>
        <taxon>Bacteria</taxon>
        <taxon>candidate division KSB3</taxon>
    </lineage>
</organism>
<feature type="domain" description="RXYLT1 C-terminal" evidence="1">
    <location>
        <begin position="246"/>
        <end position="304"/>
    </location>
</feature>